<dbReference type="EMBL" id="JAGDFM010000156">
    <property type="protein sequence ID" value="KAG7384107.1"/>
    <property type="molecule type" value="Genomic_DNA"/>
</dbReference>
<gene>
    <name evidence="2" type="ORF">PHYPSEUDO_002962</name>
</gene>
<protein>
    <submittedName>
        <fullName evidence="2">Uncharacterized protein</fullName>
    </submittedName>
</protein>
<organism evidence="2 3">
    <name type="scientific">Phytophthora pseudosyringae</name>
    <dbReference type="NCBI Taxonomy" id="221518"/>
    <lineage>
        <taxon>Eukaryota</taxon>
        <taxon>Sar</taxon>
        <taxon>Stramenopiles</taxon>
        <taxon>Oomycota</taxon>
        <taxon>Peronosporomycetes</taxon>
        <taxon>Peronosporales</taxon>
        <taxon>Peronosporaceae</taxon>
        <taxon>Phytophthora</taxon>
    </lineage>
</organism>
<feature type="compositionally biased region" description="Polar residues" evidence="1">
    <location>
        <begin position="1"/>
        <end position="11"/>
    </location>
</feature>
<feature type="region of interest" description="Disordered" evidence="1">
    <location>
        <begin position="1"/>
        <end position="21"/>
    </location>
</feature>
<feature type="region of interest" description="Disordered" evidence="1">
    <location>
        <begin position="81"/>
        <end position="132"/>
    </location>
</feature>
<feature type="compositionally biased region" description="Polar residues" evidence="1">
    <location>
        <begin position="116"/>
        <end position="128"/>
    </location>
</feature>
<sequence>MRVRFLTTQHANIGDGDSVSESDLGIAVYPIQQIPHRQYPAGVPAPPGSVITLPAAPLPSTPIRPVNQGPANVQGLPNAQATTSEISGPDDNRTDHPNTPRHPVGPGDNRTDHPSTPRSPVGGQQSPPTGHGYEDIMELMRMQMVQNQADECARREERQSRLDAKQHLWDKSSPTRRVRRLNKNTIEYKIHLRSPRSSYFNLSFSRGKVS</sequence>
<accession>A0A8T1VSA8</accession>
<keyword evidence="3" id="KW-1185">Reference proteome</keyword>
<reference evidence="2" key="1">
    <citation type="submission" date="2021-02" db="EMBL/GenBank/DDBJ databases">
        <authorList>
            <person name="Palmer J.M."/>
        </authorList>
    </citation>
    <scope>NUCLEOTIDE SEQUENCE</scope>
    <source>
        <strain evidence="2">SCRP734</strain>
    </source>
</reference>
<evidence type="ECO:0000256" key="1">
    <source>
        <dbReference type="SAM" id="MobiDB-lite"/>
    </source>
</evidence>
<name>A0A8T1VSA8_9STRA</name>
<proteinExistence type="predicted"/>
<comment type="caution">
    <text evidence="2">The sequence shown here is derived from an EMBL/GenBank/DDBJ whole genome shotgun (WGS) entry which is preliminary data.</text>
</comment>
<dbReference type="Proteomes" id="UP000694044">
    <property type="component" value="Unassembled WGS sequence"/>
</dbReference>
<evidence type="ECO:0000313" key="2">
    <source>
        <dbReference type="EMBL" id="KAG7384107.1"/>
    </source>
</evidence>
<evidence type="ECO:0000313" key="3">
    <source>
        <dbReference type="Proteomes" id="UP000694044"/>
    </source>
</evidence>
<dbReference type="AlphaFoldDB" id="A0A8T1VSA8"/>